<evidence type="ECO:0000256" key="3">
    <source>
        <dbReference type="ARBA" id="ARBA00017473"/>
    </source>
</evidence>
<comment type="catalytic activity">
    <reaction evidence="9">
        <text>4-CDP-2-C-methyl-D-erythritol + ATP = 4-CDP-2-C-methyl-D-erythritol 2-phosphate + ADP + H(+)</text>
        <dbReference type="Rhea" id="RHEA:18437"/>
        <dbReference type="ChEBI" id="CHEBI:15378"/>
        <dbReference type="ChEBI" id="CHEBI:30616"/>
        <dbReference type="ChEBI" id="CHEBI:57823"/>
        <dbReference type="ChEBI" id="CHEBI:57919"/>
        <dbReference type="ChEBI" id="CHEBI:456216"/>
        <dbReference type="EC" id="2.7.1.148"/>
    </reaction>
</comment>
<evidence type="ECO:0000313" key="13">
    <source>
        <dbReference type="Proteomes" id="UP000427906"/>
    </source>
</evidence>
<dbReference type="SUPFAM" id="SSF55060">
    <property type="entry name" value="GHMP Kinase, C-terminal domain"/>
    <property type="match status" value="1"/>
</dbReference>
<evidence type="ECO:0000256" key="2">
    <source>
        <dbReference type="ARBA" id="ARBA00012052"/>
    </source>
</evidence>
<dbReference type="GO" id="GO:0019288">
    <property type="term" value="P:isopentenyl diphosphate biosynthetic process, methylerythritol 4-phosphate pathway"/>
    <property type="evidence" value="ECO:0007669"/>
    <property type="project" value="UniProtKB-UniRule"/>
</dbReference>
<evidence type="ECO:0000256" key="7">
    <source>
        <dbReference type="ARBA" id="ARBA00022840"/>
    </source>
</evidence>
<evidence type="ECO:0000256" key="9">
    <source>
        <dbReference type="HAMAP-Rule" id="MF_00061"/>
    </source>
</evidence>
<protein>
    <recommendedName>
        <fullName evidence="3 9">4-diphosphocytidyl-2-C-methyl-D-erythritol kinase</fullName>
        <shortName evidence="9">CMK</shortName>
        <ecNumber evidence="2 9">2.7.1.148</ecNumber>
    </recommendedName>
    <alternativeName>
        <fullName evidence="8 9">4-(cytidine-5'-diphospho)-2-C-methyl-D-erythritol kinase</fullName>
    </alternativeName>
</protein>
<dbReference type="Proteomes" id="UP000427906">
    <property type="component" value="Chromosome"/>
</dbReference>
<dbReference type="UniPathway" id="UPA00056">
    <property type="reaction ID" value="UER00094"/>
</dbReference>
<feature type="domain" description="GHMP kinase C-terminal" evidence="11">
    <location>
        <begin position="216"/>
        <end position="274"/>
    </location>
</feature>
<dbReference type="Gene3D" id="3.30.230.10">
    <property type="match status" value="1"/>
</dbReference>
<dbReference type="PANTHER" id="PTHR43527:SF2">
    <property type="entry name" value="4-DIPHOSPHOCYTIDYL-2-C-METHYL-D-ERYTHRITOL KINASE, CHLOROPLASTIC"/>
    <property type="match status" value="1"/>
</dbReference>
<accession>A0A5K7Z530</accession>
<dbReference type="SUPFAM" id="SSF54211">
    <property type="entry name" value="Ribosomal protein S5 domain 2-like"/>
    <property type="match status" value="1"/>
</dbReference>
<dbReference type="InterPro" id="IPR013750">
    <property type="entry name" value="GHMP_kinase_C_dom"/>
</dbReference>
<evidence type="ECO:0000256" key="1">
    <source>
        <dbReference type="ARBA" id="ARBA00009684"/>
    </source>
</evidence>
<dbReference type="RefSeq" id="WP_155319513.1">
    <property type="nucleotide sequence ID" value="NZ_AP021874.1"/>
</dbReference>
<dbReference type="GO" id="GO:0016114">
    <property type="term" value="P:terpenoid biosynthetic process"/>
    <property type="evidence" value="ECO:0007669"/>
    <property type="project" value="UniProtKB-UniRule"/>
</dbReference>
<dbReference type="OrthoDB" id="9809438at2"/>
<dbReference type="HAMAP" id="MF_00061">
    <property type="entry name" value="IspE"/>
    <property type="match status" value="1"/>
</dbReference>
<dbReference type="GO" id="GO:0050515">
    <property type="term" value="F:4-(cytidine 5'-diphospho)-2-C-methyl-D-erythritol kinase activity"/>
    <property type="evidence" value="ECO:0007669"/>
    <property type="project" value="UniProtKB-UniRule"/>
</dbReference>
<dbReference type="NCBIfam" id="TIGR00154">
    <property type="entry name" value="ispE"/>
    <property type="match status" value="1"/>
</dbReference>
<dbReference type="InterPro" id="IPR020568">
    <property type="entry name" value="Ribosomal_Su5_D2-typ_SF"/>
</dbReference>
<feature type="active site" evidence="9">
    <location>
        <position position="11"/>
    </location>
</feature>
<name>A0A5K7Z530_9BACT</name>
<evidence type="ECO:0000256" key="8">
    <source>
        <dbReference type="ARBA" id="ARBA00032554"/>
    </source>
</evidence>
<dbReference type="InterPro" id="IPR004424">
    <property type="entry name" value="IspE"/>
</dbReference>
<keyword evidence="9" id="KW-0414">Isoprene biosynthesis</keyword>
<feature type="domain" description="GHMP kinase N-terminal" evidence="10">
    <location>
        <begin position="66"/>
        <end position="148"/>
    </location>
</feature>
<proteinExistence type="inferred from homology"/>
<evidence type="ECO:0000256" key="5">
    <source>
        <dbReference type="ARBA" id="ARBA00022741"/>
    </source>
</evidence>
<dbReference type="PIRSF" id="PIRSF010376">
    <property type="entry name" value="IspE"/>
    <property type="match status" value="1"/>
</dbReference>
<keyword evidence="13" id="KW-1185">Reference proteome</keyword>
<dbReference type="GO" id="GO:0005524">
    <property type="term" value="F:ATP binding"/>
    <property type="evidence" value="ECO:0007669"/>
    <property type="project" value="UniProtKB-UniRule"/>
</dbReference>
<evidence type="ECO:0000259" key="11">
    <source>
        <dbReference type="Pfam" id="PF08544"/>
    </source>
</evidence>
<evidence type="ECO:0000256" key="6">
    <source>
        <dbReference type="ARBA" id="ARBA00022777"/>
    </source>
</evidence>
<comment type="function">
    <text evidence="9">Catalyzes the phosphorylation of the position 2 hydroxy group of 4-diphosphocytidyl-2C-methyl-D-erythritol.</text>
</comment>
<dbReference type="InterPro" id="IPR014721">
    <property type="entry name" value="Ribsml_uS5_D2-typ_fold_subgr"/>
</dbReference>
<sequence length="296" mass="31518">MGTVTIKAPAKINLFLRITGKRPDGYHDLYSLMCPLALYDTLSLVFCGSGISVFCDHPGIPEDSSNLAFCSAERFFDAAFDGNIPPGGGLAIHIEKNIPVGAGLGGGSSDAAAVLTALNRHFGQPLSPPALMALGARIGADIPFFILGVPALASGTGDRLSPFPHLTPWTALLVYPNEAVSTAWVYKNLNLRLTKDEKKLSKFHFDGRFFNVDEHLVNDLECVTEKAIPVIKGIKRLLLAHGAAGAMMSGSGSTVFGLFADPERANSAYTALCNNQQSQNWTLYVADLLIQGPVAT</sequence>
<dbReference type="EC" id="2.7.1.148" evidence="2 9"/>
<keyword evidence="4 9" id="KW-0808">Transferase</keyword>
<keyword evidence="5 9" id="KW-0547">Nucleotide-binding</keyword>
<dbReference type="AlphaFoldDB" id="A0A5K7Z530"/>
<dbReference type="Gene3D" id="3.30.70.890">
    <property type="entry name" value="GHMP kinase, C-terminal domain"/>
    <property type="match status" value="1"/>
</dbReference>
<reference evidence="12 13" key="1">
    <citation type="submission" date="2019-11" db="EMBL/GenBank/DDBJ databases">
        <title>Comparative genomics of hydrocarbon-degrading Desulfosarcina strains.</title>
        <authorList>
            <person name="Watanabe M."/>
            <person name="Kojima H."/>
            <person name="Fukui M."/>
        </authorList>
    </citation>
    <scope>NUCLEOTIDE SEQUENCE [LARGE SCALE GENOMIC DNA]</scope>
    <source>
        <strain evidence="12 13">PL12</strain>
    </source>
</reference>
<comment type="similarity">
    <text evidence="1 9">Belongs to the GHMP kinase family. IspE subfamily.</text>
</comment>
<keyword evidence="7 9" id="KW-0067">ATP-binding</keyword>
<dbReference type="PANTHER" id="PTHR43527">
    <property type="entry name" value="4-DIPHOSPHOCYTIDYL-2-C-METHYL-D-ERYTHRITOL KINASE, CHLOROPLASTIC"/>
    <property type="match status" value="1"/>
</dbReference>
<evidence type="ECO:0000259" key="10">
    <source>
        <dbReference type="Pfam" id="PF00288"/>
    </source>
</evidence>
<feature type="binding site" evidence="9">
    <location>
        <begin position="99"/>
        <end position="109"/>
    </location>
    <ligand>
        <name>ATP</name>
        <dbReference type="ChEBI" id="CHEBI:30616"/>
    </ligand>
</feature>
<comment type="pathway">
    <text evidence="9">Isoprenoid biosynthesis; isopentenyl diphosphate biosynthesis via DXP pathway; isopentenyl diphosphate from 1-deoxy-D-xylulose 5-phosphate: step 3/6.</text>
</comment>
<dbReference type="KEGG" id="dalk:DSCA_56470"/>
<dbReference type="EMBL" id="AP021874">
    <property type="protein sequence ID" value="BBO71717.1"/>
    <property type="molecule type" value="Genomic_DNA"/>
</dbReference>
<keyword evidence="6 9" id="KW-0418">Kinase</keyword>
<dbReference type="InterPro" id="IPR006204">
    <property type="entry name" value="GHMP_kinase_N_dom"/>
</dbReference>
<dbReference type="Pfam" id="PF08544">
    <property type="entry name" value="GHMP_kinases_C"/>
    <property type="match status" value="1"/>
</dbReference>
<gene>
    <name evidence="9 12" type="primary">ispE</name>
    <name evidence="12" type="ORF">DSCA_56470</name>
</gene>
<dbReference type="InterPro" id="IPR036554">
    <property type="entry name" value="GHMP_kinase_C_sf"/>
</dbReference>
<feature type="active site" evidence="9">
    <location>
        <position position="141"/>
    </location>
</feature>
<organism evidence="12 13">
    <name type="scientific">Desulfosarcina alkanivorans</name>
    <dbReference type="NCBI Taxonomy" id="571177"/>
    <lineage>
        <taxon>Bacteria</taxon>
        <taxon>Pseudomonadati</taxon>
        <taxon>Thermodesulfobacteriota</taxon>
        <taxon>Desulfobacteria</taxon>
        <taxon>Desulfobacterales</taxon>
        <taxon>Desulfosarcinaceae</taxon>
        <taxon>Desulfosarcina</taxon>
    </lineage>
</organism>
<evidence type="ECO:0000256" key="4">
    <source>
        <dbReference type="ARBA" id="ARBA00022679"/>
    </source>
</evidence>
<dbReference type="Pfam" id="PF00288">
    <property type="entry name" value="GHMP_kinases_N"/>
    <property type="match status" value="1"/>
</dbReference>
<evidence type="ECO:0000313" key="12">
    <source>
        <dbReference type="EMBL" id="BBO71717.1"/>
    </source>
</evidence>